<organism evidence="1 2">
    <name type="scientific">Pistacia integerrima</name>
    <dbReference type="NCBI Taxonomy" id="434235"/>
    <lineage>
        <taxon>Eukaryota</taxon>
        <taxon>Viridiplantae</taxon>
        <taxon>Streptophyta</taxon>
        <taxon>Embryophyta</taxon>
        <taxon>Tracheophyta</taxon>
        <taxon>Spermatophyta</taxon>
        <taxon>Magnoliopsida</taxon>
        <taxon>eudicotyledons</taxon>
        <taxon>Gunneridae</taxon>
        <taxon>Pentapetalae</taxon>
        <taxon>rosids</taxon>
        <taxon>malvids</taxon>
        <taxon>Sapindales</taxon>
        <taxon>Anacardiaceae</taxon>
        <taxon>Pistacia</taxon>
    </lineage>
</organism>
<sequence length="88" mass="9761">MGVSGKWIRALVGLKKSEKSPSSEKDENRAAASKFRHRRKHSVEIDTDKLQDEFDQNAAPLVGDANIDVIAETVRLSIRFTASAKYSS</sequence>
<keyword evidence="2" id="KW-1185">Reference proteome</keyword>
<evidence type="ECO:0000313" key="2">
    <source>
        <dbReference type="Proteomes" id="UP001163603"/>
    </source>
</evidence>
<comment type="caution">
    <text evidence="1">The sequence shown here is derived from an EMBL/GenBank/DDBJ whole genome shotgun (WGS) entry which is preliminary data.</text>
</comment>
<name>A0ACC0XM14_9ROSI</name>
<protein>
    <submittedName>
        <fullName evidence="1">Uncharacterized protein</fullName>
    </submittedName>
</protein>
<dbReference type="EMBL" id="CM047746">
    <property type="protein sequence ID" value="KAJ0020013.1"/>
    <property type="molecule type" value="Genomic_DNA"/>
</dbReference>
<proteinExistence type="predicted"/>
<reference evidence="2" key="1">
    <citation type="journal article" date="2023" name="G3 (Bethesda)">
        <title>Genome assembly and association tests identify interacting loci associated with vigor, precocity, and sex in interspecific pistachio rootstocks.</title>
        <authorList>
            <person name="Palmer W."/>
            <person name="Jacygrad E."/>
            <person name="Sagayaradj S."/>
            <person name="Cavanaugh K."/>
            <person name="Han R."/>
            <person name="Bertier L."/>
            <person name="Beede B."/>
            <person name="Kafkas S."/>
            <person name="Golino D."/>
            <person name="Preece J."/>
            <person name="Michelmore R."/>
        </authorList>
    </citation>
    <scope>NUCLEOTIDE SEQUENCE [LARGE SCALE GENOMIC DNA]</scope>
</reference>
<dbReference type="Proteomes" id="UP001163603">
    <property type="component" value="Chromosome 11"/>
</dbReference>
<evidence type="ECO:0000313" key="1">
    <source>
        <dbReference type="EMBL" id="KAJ0020013.1"/>
    </source>
</evidence>
<gene>
    <name evidence="1" type="ORF">Pint_31663</name>
</gene>
<accession>A0ACC0XM14</accession>